<protein>
    <submittedName>
        <fullName evidence="2">Uncharacterized protein</fullName>
    </submittedName>
</protein>
<comment type="caution">
    <text evidence="2">The sequence shown here is derived from an EMBL/GenBank/DDBJ whole genome shotgun (WGS) entry which is preliminary data.</text>
</comment>
<dbReference type="AlphaFoldDB" id="A0A821NNK1"/>
<proteinExistence type="predicted"/>
<reference evidence="2" key="1">
    <citation type="submission" date="2021-02" db="EMBL/GenBank/DDBJ databases">
        <authorList>
            <person name="Nowell W R."/>
        </authorList>
    </citation>
    <scope>NUCLEOTIDE SEQUENCE</scope>
</reference>
<feature type="compositionally biased region" description="Basic and acidic residues" evidence="1">
    <location>
        <begin position="47"/>
        <end position="59"/>
    </location>
</feature>
<feature type="compositionally biased region" description="Basic and acidic residues" evidence="1">
    <location>
        <begin position="135"/>
        <end position="144"/>
    </location>
</feature>
<gene>
    <name evidence="2" type="ORF">UJA718_LOCUS40795</name>
</gene>
<dbReference type="EMBL" id="CAJOBP010046131">
    <property type="protein sequence ID" value="CAF4790078.1"/>
    <property type="molecule type" value="Genomic_DNA"/>
</dbReference>
<evidence type="ECO:0000256" key="1">
    <source>
        <dbReference type="SAM" id="MobiDB-lite"/>
    </source>
</evidence>
<feature type="region of interest" description="Disordered" evidence="1">
    <location>
        <begin position="85"/>
        <end position="170"/>
    </location>
</feature>
<feature type="compositionally biased region" description="Acidic residues" evidence="1">
    <location>
        <begin position="145"/>
        <end position="155"/>
    </location>
</feature>
<organism evidence="2 3">
    <name type="scientific">Rotaria socialis</name>
    <dbReference type="NCBI Taxonomy" id="392032"/>
    <lineage>
        <taxon>Eukaryota</taxon>
        <taxon>Metazoa</taxon>
        <taxon>Spiralia</taxon>
        <taxon>Gnathifera</taxon>
        <taxon>Rotifera</taxon>
        <taxon>Eurotatoria</taxon>
        <taxon>Bdelloidea</taxon>
        <taxon>Philodinida</taxon>
        <taxon>Philodinidae</taxon>
        <taxon>Rotaria</taxon>
    </lineage>
</organism>
<sequence>QEEEDHFNQYEQSLSSQQTPSDETQQPELSSDKENTEYSALSAHPKHLPEHDEYEHKYATEQYHPEFLLSSNVIKIEHITTSEHDRHEPILVSQQQEHAASPVIESTYKQEGEEGPGETHILDEKIQQKLTATEIHLESPHENDHEDDEEEEPYQSDEKLISDQITIESP</sequence>
<dbReference type="Proteomes" id="UP000663873">
    <property type="component" value="Unassembled WGS sequence"/>
</dbReference>
<evidence type="ECO:0000313" key="2">
    <source>
        <dbReference type="EMBL" id="CAF4790078.1"/>
    </source>
</evidence>
<name>A0A821NNK1_9BILA</name>
<feature type="region of interest" description="Disordered" evidence="1">
    <location>
        <begin position="1"/>
        <end position="59"/>
    </location>
</feature>
<feature type="compositionally biased region" description="Polar residues" evidence="1">
    <location>
        <begin position="9"/>
        <end position="29"/>
    </location>
</feature>
<evidence type="ECO:0000313" key="3">
    <source>
        <dbReference type="Proteomes" id="UP000663873"/>
    </source>
</evidence>
<feature type="non-terminal residue" evidence="2">
    <location>
        <position position="170"/>
    </location>
</feature>
<accession>A0A821NNK1</accession>
<keyword evidence="3" id="KW-1185">Reference proteome</keyword>
<feature type="non-terminal residue" evidence="2">
    <location>
        <position position="1"/>
    </location>
</feature>